<dbReference type="CDD" id="cd06267">
    <property type="entry name" value="PBP1_LacI_sugar_binding-like"/>
    <property type="match status" value="1"/>
</dbReference>
<dbReference type="RefSeq" id="WP_153510960.1">
    <property type="nucleotide sequence ID" value="NZ_CP045652.1"/>
</dbReference>
<evidence type="ECO:0000256" key="3">
    <source>
        <dbReference type="ARBA" id="ARBA00023163"/>
    </source>
</evidence>
<dbReference type="CDD" id="cd01392">
    <property type="entry name" value="HTH_LacI"/>
    <property type="match status" value="1"/>
</dbReference>
<proteinExistence type="predicted"/>
<dbReference type="PANTHER" id="PTHR30146:SF109">
    <property type="entry name" value="HTH-TYPE TRANSCRIPTIONAL REGULATOR GALS"/>
    <property type="match status" value="1"/>
</dbReference>
<evidence type="ECO:0000313" key="6">
    <source>
        <dbReference type="Proteomes" id="UP000326921"/>
    </source>
</evidence>
<sequence length="339" mass="36794">MRITLKDIAKELNLSASTVSKALSDSYEISAETKKLVKEYAAKHNFRPNKIAQNLKTGRSNTIGVVMCSISNNFVAQLLDGIQTASEAGHYDIIIMQSRNLESLEKQAIEVLRMRGIDGLLLVPMASNSSEKELKELQAAGIPVVIVDRTFHSLDTHKVGANNFYGAYQATKHLLERGKKNIYHLTVKGLGVSEERLKGYNAALEEAGIPVNPAQVIAIDQSTGRSVEELIKEAIHPLLASATRPDALFCATDEITSRTLGILADLAVVVPQEIAVIGFSNTPNANALNPALSAVVQPARLMGEIGVLKLNELMKSKNKEVEFETIALATELVIRKSSL</sequence>
<dbReference type="Proteomes" id="UP000326921">
    <property type="component" value="Chromosome"/>
</dbReference>
<name>A0A5Q0QFD7_9SPHI</name>
<dbReference type="Gene3D" id="3.40.50.2300">
    <property type="match status" value="2"/>
</dbReference>
<evidence type="ECO:0000259" key="4">
    <source>
        <dbReference type="PROSITE" id="PS50932"/>
    </source>
</evidence>
<dbReference type="Gene3D" id="1.10.260.40">
    <property type="entry name" value="lambda repressor-like DNA-binding domains"/>
    <property type="match status" value="1"/>
</dbReference>
<dbReference type="EMBL" id="CP045652">
    <property type="protein sequence ID" value="QGA26272.1"/>
    <property type="molecule type" value="Genomic_DNA"/>
</dbReference>
<dbReference type="InterPro" id="IPR010982">
    <property type="entry name" value="Lambda_DNA-bd_dom_sf"/>
</dbReference>
<feature type="domain" description="HTH lacI-type" evidence="4">
    <location>
        <begin position="3"/>
        <end position="57"/>
    </location>
</feature>
<dbReference type="Pfam" id="PF13377">
    <property type="entry name" value="Peripla_BP_3"/>
    <property type="match status" value="1"/>
</dbReference>
<dbReference type="GO" id="GO:0000976">
    <property type="term" value="F:transcription cis-regulatory region binding"/>
    <property type="evidence" value="ECO:0007669"/>
    <property type="project" value="TreeGrafter"/>
</dbReference>
<dbReference type="InterPro" id="IPR000843">
    <property type="entry name" value="HTH_LacI"/>
</dbReference>
<dbReference type="PROSITE" id="PS50932">
    <property type="entry name" value="HTH_LACI_2"/>
    <property type="match status" value="1"/>
</dbReference>
<dbReference type="SMART" id="SM00354">
    <property type="entry name" value="HTH_LACI"/>
    <property type="match status" value="1"/>
</dbReference>
<protein>
    <submittedName>
        <fullName evidence="5">Substrate-binding domain-containing protein</fullName>
    </submittedName>
</protein>
<keyword evidence="1" id="KW-0805">Transcription regulation</keyword>
<evidence type="ECO:0000256" key="2">
    <source>
        <dbReference type="ARBA" id="ARBA00023125"/>
    </source>
</evidence>
<dbReference type="InterPro" id="IPR028082">
    <property type="entry name" value="Peripla_BP_I"/>
</dbReference>
<dbReference type="SUPFAM" id="SSF47413">
    <property type="entry name" value="lambda repressor-like DNA-binding domains"/>
    <property type="match status" value="1"/>
</dbReference>
<dbReference type="SUPFAM" id="SSF53822">
    <property type="entry name" value="Periplasmic binding protein-like I"/>
    <property type="match status" value="1"/>
</dbReference>
<keyword evidence="2" id="KW-0238">DNA-binding</keyword>
<dbReference type="PANTHER" id="PTHR30146">
    <property type="entry name" value="LACI-RELATED TRANSCRIPTIONAL REPRESSOR"/>
    <property type="match status" value="1"/>
</dbReference>
<evidence type="ECO:0000256" key="1">
    <source>
        <dbReference type="ARBA" id="ARBA00023015"/>
    </source>
</evidence>
<organism evidence="5 6">
    <name type="scientific">Sphingobacterium zhuxiongii</name>
    <dbReference type="NCBI Taxonomy" id="2662364"/>
    <lineage>
        <taxon>Bacteria</taxon>
        <taxon>Pseudomonadati</taxon>
        <taxon>Bacteroidota</taxon>
        <taxon>Sphingobacteriia</taxon>
        <taxon>Sphingobacteriales</taxon>
        <taxon>Sphingobacteriaceae</taxon>
        <taxon>Sphingobacterium</taxon>
    </lineage>
</organism>
<dbReference type="Pfam" id="PF00356">
    <property type="entry name" value="LacI"/>
    <property type="match status" value="1"/>
</dbReference>
<reference evidence="5 6" key="1">
    <citation type="submission" date="2019-10" db="EMBL/GenBank/DDBJ databases">
        <authorList>
            <person name="Dong K."/>
        </authorList>
    </citation>
    <scope>NUCLEOTIDE SEQUENCE [LARGE SCALE GENOMIC DNA]</scope>
    <source>
        <strain evidence="6">dk4302</strain>
    </source>
</reference>
<keyword evidence="6" id="KW-1185">Reference proteome</keyword>
<dbReference type="AlphaFoldDB" id="A0A5Q0QFD7"/>
<accession>A0A5Q0QFD7</accession>
<keyword evidence="3" id="KW-0804">Transcription</keyword>
<dbReference type="GO" id="GO:0003700">
    <property type="term" value="F:DNA-binding transcription factor activity"/>
    <property type="evidence" value="ECO:0007669"/>
    <property type="project" value="TreeGrafter"/>
</dbReference>
<dbReference type="InterPro" id="IPR046335">
    <property type="entry name" value="LacI/GalR-like_sensor"/>
</dbReference>
<gene>
    <name evidence="5" type="ORF">GFH32_08010</name>
</gene>
<dbReference type="KEGG" id="sphe:GFH32_08010"/>
<evidence type="ECO:0000313" key="5">
    <source>
        <dbReference type="EMBL" id="QGA26272.1"/>
    </source>
</evidence>